<protein>
    <submittedName>
        <fullName evidence="2">Sugar nucleotide-binding protein</fullName>
    </submittedName>
</protein>
<evidence type="ECO:0000313" key="2">
    <source>
        <dbReference type="EMBL" id="MBB2202055.1"/>
    </source>
</evidence>
<keyword evidence="3" id="KW-1185">Reference proteome</keyword>
<dbReference type="Gene3D" id="3.40.50.720">
    <property type="entry name" value="NAD(P)-binding Rossmann-like Domain"/>
    <property type="match status" value="1"/>
</dbReference>
<proteinExistence type="predicted"/>
<feature type="non-terminal residue" evidence="2">
    <location>
        <position position="1"/>
    </location>
</feature>
<organism evidence="2 3">
    <name type="scientific">Gluconacetobacter tumulisoli</name>
    <dbReference type="NCBI Taxonomy" id="1286189"/>
    <lineage>
        <taxon>Bacteria</taxon>
        <taxon>Pseudomonadati</taxon>
        <taxon>Pseudomonadota</taxon>
        <taxon>Alphaproteobacteria</taxon>
        <taxon>Acetobacterales</taxon>
        <taxon>Acetobacteraceae</taxon>
        <taxon>Gluconacetobacter</taxon>
    </lineage>
</organism>
<comment type="caution">
    <text evidence="2">The sequence shown here is derived from an EMBL/GenBank/DDBJ whole genome shotgun (WGS) entry which is preliminary data.</text>
</comment>
<dbReference type="RefSeq" id="WP_182958766.1">
    <property type="nucleotide sequence ID" value="NZ_JABEQM010000007.1"/>
</dbReference>
<gene>
    <name evidence="2" type="ORF">HLH28_10795</name>
</gene>
<dbReference type="SUPFAM" id="SSF51735">
    <property type="entry name" value="NAD(P)-binding Rossmann-fold domains"/>
    <property type="match status" value="1"/>
</dbReference>
<dbReference type="EMBL" id="JABEQM010000007">
    <property type="protein sequence ID" value="MBB2202055.1"/>
    <property type="molecule type" value="Genomic_DNA"/>
</dbReference>
<dbReference type="InterPro" id="IPR029903">
    <property type="entry name" value="RmlD-like-bd"/>
</dbReference>
<dbReference type="Proteomes" id="UP000578030">
    <property type="component" value="Unassembled WGS sequence"/>
</dbReference>
<evidence type="ECO:0000259" key="1">
    <source>
        <dbReference type="Pfam" id="PF04321"/>
    </source>
</evidence>
<feature type="domain" description="RmlD-like substrate binding" evidence="1">
    <location>
        <begin position="1"/>
        <end position="39"/>
    </location>
</feature>
<dbReference type="InterPro" id="IPR036291">
    <property type="entry name" value="NAD(P)-bd_dom_sf"/>
</dbReference>
<name>A0A7W4K7Z6_9PROT</name>
<dbReference type="Pfam" id="PF04321">
    <property type="entry name" value="RmlD_sub_bind"/>
    <property type="match status" value="1"/>
</dbReference>
<sequence>PTPAPRPQDSRLDCARLEQVFGIRLPHWQNSVARTVADILATDPAP</sequence>
<reference evidence="2 3" key="1">
    <citation type="submission" date="2020-04" db="EMBL/GenBank/DDBJ databases">
        <title>Description of novel Gluconacetobacter.</title>
        <authorList>
            <person name="Sombolestani A."/>
        </authorList>
    </citation>
    <scope>NUCLEOTIDE SEQUENCE [LARGE SCALE GENOMIC DNA]</scope>
    <source>
        <strain evidence="2 3">LMG 27802</strain>
    </source>
</reference>
<dbReference type="AlphaFoldDB" id="A0A7W4K7Z6"/>
<accession>A0A7W4K7Z6</accession>
<evidence type="ECO:0000313" key="3">
    <source>
        <dbReference type="Proteomes" id="UP000578030"/>
    </source>
</evidence>
<dbReference type="Gene3D" id="3.90.25.10">
    <property type="entry name" value="UDP-galactose 4-epimerase, domain 1"/>
    <property type="match status" value="1"/>
</dbReference>